<feature type="domain" description="Tyrosine specific protein phosphatases" evidence="2">
    <location>
        <begin position="118"/>
        <end position="154"/>
    </location>
</feature>
<evidence type="ECO:0000313" key="3">
    <source>
        <dbReference type="EMBL" id="RSU15713.1"/>
    </source>
</evidence>
<dbReference type="PROSITE" id="PS00383">
    <property type="entry name" value="TYR_PHOSPHATASE_1"/>
    <property type="match status" value="1"/>
</dbReference>
<evidence type="ECO:0000313" key="4">
    <source>
        <dbReference type="Proteomes" id="UP000287605"/>
    </source>
</evidence>
<dbReference type="RefSeq" id="WP_126806404.1">
    <property type="nucleotide sequence ID" value="NZ_NGKA01000001.1"/>
</dbReference>
<dbReference type="InterPro" id="IPR016130">
    <property type="entry name" value="Tyr_Pase_AS"/>
</dbReference>
<comment type="similarity">
    <text evidence="1">Belongs to the protein-tyrosine phosphatase family.</text>
</comment>
<dbReference type="AlphaFoldDB" id="A0A430B5X8"/>
<protein>
    <recommendedName>
        <fullName evidence="2">Tyrosine specific protein phosphatases domain-containing protein</fullName>
    </recommendedName>
</protein>
<dbReference type="InterPro" id="IPR026893">
    <property type="entry name" value="Tyr/Ser_Pase_IphP-type"/>
</dbReference>
<evidence type="ECO:0000256" key="1">
    <source>
        <dbReference type="ARBA" id="ARBA00009580"/>
    </source>
</evidence>
<dbReference type="PROSITE" id="PS50056">
    <property type="entry name" value="TYR_PHOSPHATASE_2"/>
    <property type="match status" value="1"/>
</dbReference>
<dbReference type="InterPro" id="IPR029021">
    <property type="entry name" value="Prot-tyrosine_phosphatase-like"/>
</dbReference>
<dbReference type="GO" id="GO:0004721">
    <property type="term" value="F:phosphoprotein phosphatase activity"/>
    <property type="evidence" value="ECO:0007669"/>
    <property type="project" value="InterPro"/>
</dbReference>
<dbReference type="SUPFAM" id="SSF52799">
    <property type="entry name" value="(Phosphotyrosine protein) phosphatases II"/>
    <property type="match status" value="1"/>
</dbReference>
<dbReference type="PANTHER" id="PTHR31126:SF1">
    <property type="entry name" value="TYROSINE SPECIFIC PROTEIN PHOSPHATASES DOMAIN-CONTAINING PROTEIN"/>
    <property type="match status" value="1"/>
</dbReference>
<accession>A0A430B5X8</accession>
<proteinExistence type="inferred from homology"/>
<dbReference type="Pfam" id="PF13350">
    <property type="entry name" value="Y_phosphatase3"/>
    <property type="match status" value="1"/>
</dbReference>
<organism evidence="3 4">
    <name type="scientific">Vagococcus elongatus</name>
    <dbReference type="NCBI Taxonomy" id="180344"/>
    <lineage>
        <taxon>Bacteria</taxon>
        <taxon>Bacillati</taxon>
        <taxon>Bacillota</taxon>
        <taxon>Bacilli</taxon>
        <taxon>Lactobacillales</taxon>
        <taxon>Enterococcaceae</taxon>
        <taxon>Vagococcus</taxon>
    </lineage>
</organism>
<dbReference type="PANTHER" id="PTHR31126">
    <property type="entry name" value="TYROSINE-PROTEIN PHOSPHATASE"/>
    <property type="match status" value="1"/>
</dbReference>
<dbReference type="OrthoDB" id="1188001at2"/>
<name>A0A430B5X8_9ENTE</name>
<sequence length="236" mass="26980">MSFVRLPLETTFNTRDLGGIPTRNGNFTKWAQLIRSDDVSKVTPHDVDWLKKYGVKTIIDLRSNQEREETGYNFNPHDFSLVHLPLMSSEGVDDVTKYDVDNVSMGDLYIQFLKEGGEKFRQLIEITADDNNGGVLFHCAAGKDRTGVLAALLLSVLGAGKGDILANYETTYTYLSQNPLFKSRSDYGELLQSRREWMEQVLDFLDSEYQGSENYLKYYGAKKETMEMLRYKCLSF</sequence>
<evidence type="ECO:0000259" key="2">
    <source>
        <dbReference type="PROSITE" id="PS50056"/>
    </source>
</evidence>
<comment type="caution">
    <text evidence="3">The sequence shown here is derived from an EMBL/GenBank/DDBJ whole genome shotgun (WGS) entry which is preliminary data.</text>
</comment>
<dbReference type="Proteomes" id="UP000287605">
    <property type="component" value="Unassembled WGS sequence"/>
</dbReference>
<keyword evidence="4" id="KW-1185">Reference proteome</keyword>
<reference evidence="3 4" key="1">
    <citation type="submission" date="2017-05" db="EMBL/GenBank/DDBJ databases">
        <title>Vagococcus spp. assemblies.</title>
        <authorList>
            <person name="Gulvik C.A."/>
        </authorList>
    </citation>
    <scope>NUCLEOTIDE SEQUENCE [LARGE SCALE GENOMIC DNA]</scope>
    <source>
        <strain evidence="3 4">CCUG 51432</strain>
    </source>
</reference>
<dbReference type="Gene3D" id="3.90.190.10">
    <property type="entry name" value="Protein tyrosine phosphatase superfamily"/>
    <property type="match status" value="1"/>
</dbReference>
<dbReference type="EMBL" id="NGKA01000001">
    <property type="protein sequence ID" value="RSU15713.1"/>
    <property type="molecule type" value="Genomic_DNA"/>
</dbReference>
<gene>
    <name evidence="3" type="ORF">CBF29_01170</name>
</gene>
<dbReference type="InterPro" id="IPR000387">
    <property type="entry name" value="Tyr_Pase_dom"/>
</dbReference>